<name>A0AC34QA73_9BILA</name>
<proteinExistence type="predicted"/>
<evidence type="ECO:0000313" key="2">
    <source>
        <dbReference type="WBParaSite" id="JU765_v2.g14451.t1"/>
    </source>
</evidence>
<protein>
    <submittedName>
        <fullName evidence="2">Uncharacterized protein</fullName>
    </submittedName>
</protein>
<dbReference type="WBParaSite" id="JU765_v2.g14451.t1">
    <property type="protein sequence ID" value="JU765_v2.g14451.t1"/>
    <property type="gene ID" value="JU765_v2.g14451"/>
</dbReference>
<dbReference type="Proteomes" id="UP000887576">
    <property type="component" value="Unplaced"/>
</dbReference>
<accession>A0AC34QA73</accession>
<evidence type="ECO:0000313" key="1">
    <source>
        <dbReference type="Proteomes" id="UP000887576"/>
    </source>
</evidence>
<reference evidence="2" key="1">
    <citation type="submission" date="2022-11" db="UniProtKB">
        <authorList>
            <consortium name="WormBaseParasite"/>
        </authorList>
    </citation>
    <scope>IDENTIFICATION</scope>
</reference>
<sequence>MNRLALDQNLQLGQIFDASSNQILDRLLPDLKKQTNSSKTSDFQENYAIVGLKHGMDHVADVLGVNPNEFLQLLLLDSNFSRNIVYFLLSPINDFVLGRYEEVIEVTKTSKEKFDPDLAKQSKYFYVSKIKRGVVILLRVVPKRPVDLESVLAYLRDGNMEVPLNDADFYIETLANWTIFKRHETLKDALNSSQLEKPKQLEKLRIIIANIIWNNYLE</sequence>
<organism evidence="1 2">
    <name type="scientific">Panagrolaimus sp. JU765</name>
    <dbReference type="NCBI Taxonomy" id="591449"/>
    <lineage>
        <taxon>Eukaryota</taxon>
        <taxon>Metazoa</taxon>
        <taxon>Ecdysozoa</taxon>
        <taxon>Nematoda</taxon>
        <taxon>Chromadorea</taxon>
        <taxon>Rhabditida</taxon>
        <taxon>Tylenchina</taxon>
        <taxon>Panagrolaimomorpha</taxon>
        <taxon>Panagrolaimoidea</taxon>
        <taxon>Panagrolaimidae</taxon>
        <taxon>Panagrolaimus</taxon>
    </lineage>
</organism>